<dbReference type="PROSITE" id="PS00584">
    <property type="entry name" value="PFKB_KINASES_2"/>
    <property type="match status" value="1"/>
</dbReference>
<dbReference type="CDD" id="cd01172">
    <property type="entry name" value="RfaE_like"/>
    <property type="match status" value="1"/>
</dbReference>
<evidence type="ECO:0000256" key="8">
    <source>
        <dbReference type="ARBA" id="ARBA00022840"/>
    </source>
</evidence>
<dbReference type="GO" id="GO:0033786">
    <property type="term" value="F:heptose-1-phosphate adenylyltransferase activity"/>
    <property type="evidence" value="ECO:0007669"/>
    <property type="project" value="UniProtKB-UniRule"/>
</dbReference>
<dbReference type="GO" id="GO:0005524">
    <property type="term" value="F:ATP binding"/>
    <property type="evidence" value="ECO:0007669"/>
    <property type="project" value="UniProtKB-UniRule"/>
</dbReference>
<comment type="pathway">
    <text evidence="12">Nucleotide-sugar biosynthesis; ADP-L-glycero-beta-D-manno-heptose biosynthesis; ADP-L-glycero-beta-D-manno-heptose from D-glycero-beta-D-manno-heptose 7-phosphate: step 3/4.</text>
</comment>
<name>A0A553UX46_9HELI</name>
<dbReference type="Pfam" id="PF01467">
    <property type="entry name" value="CTP_transf_like"/>
    <property type="match status" value="1"/>
</dbReference>
<comment type="catalytic activity">
    <reaction evidence="11 12">
        <text>D-glycero-beta-D-manno-heptose 1-phosphate + ATP + H(+) = ADP-D-glycero-beta-D-manno-heptose + diphosphate</text>
        <dbReference type="Rhea" id="RHEA:27465"/>
        <dbReference type="ChEBI" id="CHEBI:15378"/>
        <dbReference type="ChEBI" id="CHEBI:30616"/>
        <dbReference type="ChEBI" id="CHEBI:33019"/>
        <dbReference type="ChEBI" id="CHEBI:59967"/>
        <dbReference type="ChEBI" id="CHEBI:61593"/>
        <dbReference type="EC" id="2.7.7.70"/>
    </reaction>
</comment>
<dbReference type="GO" id="GO:0005829">
    <property type="term" value="C:cytosol"/>
    <property type="evidence" value="ECO:0007669"/>
    <property type="project" value="TreeGrafter"/>
</dbReference>
<feature type="binding site" evidence="12">
    <location>
        <begin position="202"/>
        <end position="205"/>
    </location>
    <ligand>
        <name>ATP</name>
        <dbReference type="ChEBI" id="CHEBI:30616"/>
    </ligand>
</feature>
<keyword evidence="6 12" id="KW-0547">Nucleotide-binding</keyword>
<dbReference type="PANTHER" id="PTHR46969">
    <property type="entry name" value="BIFUNCTIONAL PROTEIN HLDE"/>
    <property type="match status" value="1"/>
</dbReference>
<reference evidence="15 16" key="3">
    <citation type="submission" date="2019-07" db="EMBL/GenBank/DDBJ databases">
        <authorList>
            <person name="Papic B."/>
        </authorList>
    </citation>
    <scope>NUCLEOTIDE SEQUENCE [LARGE SCALE GENOMIC DNA]</scope>
    <source>
        <strain evidence="15 16">L8b</strain>
    </source>
</reference>
<dbReference type="PROSITE" id="PS00583">
    <property type="entry name" value="PFKB_KINASES_1"/>
    <property type="match status" value="1"/>
</dbReference>
<dbReference type="Gene3D" id="3.40.50.620">
    <property type="entry name" value="HUPs"/>
    <property type="match status" value="1"/>
</dbReference>
<dbReference type="NCBIfam" id="TIGR02198">
    <property type="entry name" value="rfaE_dom_I"/>
    <property type="match status" value="1"/>
</dbReference>
<dbReference type="NCBIfam" id="TIGR00125">
    <property type="entry name" value="cyt_tran_rel"/>
    <property type="match status" value="1"/>
</dbReference>
<evidence type="ECO:0000256" key="5">
    <source>
        <dbReference type="ARBA" id="ARBA00022695"/>
    </source>
</evidence>
<dbReference type="InterPro" id="IPR004821">
    <property type="entry name" value="Cyt_trans-like"/>
</dbReference>
<dbReference type="GO" id="GO:0097171">
    <property type="term" value="P:ADP-L-glycero-beta-D-manno-heptose biosynthetic process"/>
    <property type="evidence" value="ECO:0007669"/>
    <property type="project" value="UniProtKB-UniPathway"/>
</dbReference>
<feature type="region of interest" description="Ribokinase" evidence="12">
    <location>
        <begin position="1"/>
        <end position="327"/>
    </location>
</feature>
<dbReference type="SUPFAM" id="SSF52374">
    <property type="entry name" value="Nucleotidylyl transferase"/>
    <property type="match status" value="1"/>
</dbReference>
<dbReference type="EC" id="2.7.7.70" evidence="12"/>
<comment type="catalytic activity">
    <reaction evidence="12">
        <text>D-glycero-beta-D-manno-heptose 7-phosphate + ATP = D-glycero-beta-D-manno-heptose 1,7-bisphosphate + ADP + H(+)</text>
        <dbReference type="Rhea" id="RHEA:27473"/>
        <dbReference type="ChEBI" id="CHEBI:15378"/>
        <dbReference type="ChEBI" id="CHEBI:30616"/>
        <dbReference type="ChEBI" id="CHEBI:60204"/>
        <dbReference type="ChEBI" id="CHEBI:60208"/>
        <dbReference type="ChEBI" id="CHEBI:456216"/>
        <dbReference type="EC" id="2.7.1.167"/>
    </reaction>
</comment>
<comment type="caution">
    <text evidence="15">The sequence shown here is derived from an EMBL/GenBank/DDBJ whole genome shotgun (WGS) entry which is preliminary data.</text>
</comment>
<dbReference type="GO" id="GO:0016773">
    <property type="term" value="F:phosphotransferase activity, alcohol group as acceptor"/>
    <property type="evidence" value="ECO:0007669"/>
    <property type="project" value="InterPro"/>
</dbReference>
<comment type="pathway">
    <text evidence="3">Bacterial outer membrane biogenesis; LPS core biosynthesis.</text>
</comment>
<evidence type="ECO:0000256" key="9">
    <source>
        <dbReference type="ARBA" id="ARBA00023268"/>
    </source>
</evidence>
<dbReference type="GO" id="GO:0009244">
    <property type="term" value="P:lipopolysaccharide core region biosynthetic process"/>
    <property type="evidence" value="ECO:0007669"/>
    <property type="project" value="UniProtKB-UniPathway"/>
</dbReference>
<keyword evidence="16" id="KW-1185">Reference proteome</keyword>
<evidence type="ECO:0000256" key="2">
    <source>
        <dbReference type="ARBA" id="ARBA00003753"/>
    </source>
</evidence>
<dbReference type="UniPathway" id="UPA00958"/>
<dbReference type="Pfam" id="PF00294">
    <property type="entry name" value="PfkB"/>
    <property type="match status" value="1"/>
</dbReference>
<evidence type="ECO:0000256" key="4">
    <source>
        <dbReference type="ARBA" id="ARBA00022679"/>
    </source>
</evidence>
<keyword evidence="8 12" id="KW-0067">ATP-binding</keyword>
<dbReference type="RefSeq" id="WP_120947357.1">
    <property type="nucleotide sequence ID" value="NZ_QXQS01000001.1"/>
</dbReference>
<gene>
    <name evidence="15" type="primary">rfaE1</name>
    <name evidence="12" type="synonym">hldE</name>
    <name evidence="15" type="ORF">FNE76_04170</name>
</gene>
<dbReference type="AlphaFoldDB" id="A0A553UX46"/>
<feature type="domain" description="Cytidyltransferase-like" evidence="14">
    <location>
        <begin position="349"/>
        <end position="440"/>
    </location>
</feature>
<comment type="subunit">
    <text evidence="12">Homodimer.</text>
</comment>
<comment type="pathway">
    <text evidence="12">Nucleotide-sugar biosynthesis; ADP-L-glycero-beta-D-manno-heptose biosynthesis; ADP-L-glycero-beta-D-manno-heptose from D-glycero-beta-D-manno-heptose 7-phosphate: step 1/4.</text>
</comment>
<dbReference type="EC" id="2.7.1.167" evidence="12"/>
<keyword evidence="9 12" id="KW-0511">Multifunctional enzyme</keyword>
<proteinExistence type="inferred from homology"/>
<dbReference type="InterPro" id="IPR014729">
    <property type="entry name" value="Rossmann-like_a/b/a_fold"/>
</dbReference>
<dbReference type="InterPro" id="IPR011914">
    <property type="entry name" value="RfaE_dom_II"/>
</dbReference>
<comment type="similarity">
    <text evidence="12">In the C-terminal section; belongs to the cytidylyltransferase family.</text>
</comment>
<dbReference type="Proteomes" id="UP000319322">
    <property type="component" value="Unassembled WGS sequence"/>
</dbReference>
<dbReference type="InterPro" id="IPR011913">
    <property type="entry name" value="RfaE_dom_I"/>
</dbReference>
<dbReference type="NCBIfam" id="TIGR02199">
    <property type="entry name" value="rfaE_dom_II"/>
    <property type="match status" value="1"/>
</dbReference>
<sequence length="485" mass="52504">MLDAFLTPPTTPPHVLVVGDLIVDRYIWGTSDRLSPEAPVPVVKVQKETYSLGGAGNVADNLIALGARVSLCGVVGADEPRGWLLNKLAQLNISTAGVLSDPNRPTSLKSRVMVGKQQVLRIDCESQDPLSLELEQAILNLASSLLQTADALVLSDYNKGVLSVSLCQALITLANKAKKPILCDPKGVDYSKYSHASLITPNKKEAQVATRLEITDDASLQQALEHFKTHQHIATPLITLSEQGMAFLDHHQLVKIPTIAREVYDVSGAGDSVIAALAFCLALGYDLHQACLFANASGAVVVGKVGSARASYAEVLEFLQRHYHQGQKILDRHALRPLLQASRPKRVVFTNGCFDLLHRGHVHYLQEAKKLGDILVVGLNSDSSVRSLKGTSRPIHDQASRAFILAGLECVDFVVIFEEQTPLEIIKALEPDILVKGGDYQGQEVVGGDLVEQVVLIDFVKGNSTTDIIHKIQGMACKTSSNKNF</sequence>
<dbReference type="EMBL" id="VKGC01000007">
    <property type="protein sequence ID" value="TSA84770.1"/>
    <property type="molecule type" value="Genomic_DNA"/>
</dbReference>
<feature type="active site" evidence="12">
    <location>
        <position position="271"/>
    </location>
</feature>
<reference evidence="15 16" key="1">
    <citation type="submission" date="2019-07" db="EMBL/GenBank/DDBJ databases">
        <title>Helicobacter labacensis sp. nov., Helicobacter mehlei sp. nov. and Helicobacter vulpis sp. nov., isolated from gastric mucosa of red fox (Vulpis vulpis).</title>
        <authorList>
            <person name="Kusar D."/>
            <person name="Gruntar I."/>
            <person name="Pate M."/>
            <person name="Zajc U."/>
            <person name="Ocepek M."/>
        </authorList>
    </citation>
    <scope>NUCLEOTIDE SEQUENCE [LARGE SCALE GENOMIC DNA]</scope>
    <source>
        <strain evidence="15 16">L8b</strain>
    </source>
</reference>
<dbReference type="InterPro" id="IPR023030">
    <property type="entry name" value="Bifunc_HldE"/>
</dbReference>
<keyword evidence="4 12" id="KW-0808">Transferase</keyword>
<evidence type="ECO:0000259" key="13">
    <source>
        <dbReference type="Pfam" id="PF00294"/>
    </source>
</evidence>
<keyword evidence="5 12" id="KW-0548">Nucleotidyltransferase</keyword>
<evidence type="ECO:0000256" key="6">
    <source>
        <dbReference type="ARBA" id="ARBA00022741"/>
    </source>
</evidence>
<feature type="region of interest" description="Cytidylyltransferase" evidence="12">
    <location>
        <begin position="349"/>
        <end position="485"/>
    </location>
</feature>
<organism evidence="15 16">
    <name type="scientific">Helicobacter mehlei</name>
    <dbReference type="NCBI Taxonomy" id="2316080"/>
    <lineage>
        <taxon>Bacteria</taxon>
        <taxon>Pseudomonadati</taxon>
        <taxon>Campylobacterota</taxon>
        <taxon>Epsilonproteobacteria</taxon>
        <taxon>Campylobacterales</taxon>
        <taxon>Helicobacteraceae</taxon>
        <taxon>Helicobacter</taxon>
    </lineage>
</organism>
<evidence type="ECO:0000256" key="10">
    <source>
        <dbReference type="ARBA" id="ARBA00023277"/>
    </source>
</evidence>
<accession>A0A553UX46</accession>
<comment type="similarity">
    <text evidence="12">In the N-terminal section; belongs to the carbohydrate kinase PfkB family.</text>
</comment>
<dbReference type="InterPro" id="IPR011611">
    <property type="entry name" value="PfkB_dom"/>
</dbReference>
<protein>
    <recommendedName>
        <fullName evidence="12">Bifunctional protein HldE</fullName>
    </recommendedName>
    <domain>
        <recommendedName>
            <fullName evidence="12">D-beta-D-heptose 7-phosphate kinase</fullName>
            <ecNumber evidence="12">2.7.1.167</ecNumber>
        </recommendedName>
        <alternativeName>
            <fullName evidence="12">D-beta-D-heptose 7-phosphotransferase</fullName>
        </alternativeName>
        <alternativeName>
            <fullName evidence="12">D-glycero-beta-D-manno-heptose-7-phosphate kinase</fullName>
        </alternativeName>
    </domain>
    <domain>
        <recommendedName>
            <fullName evidence="12">D-beta-D-heptose 1-phosphate adenylyltransferase</fullName>
            <ecNumber evidence="12">2.7.7.70</ecNumber>
        </recommendedName>
        <alternativeName>
            <fullName evidence="12">D-glycero-beta-D-manno-heptose 1-phosphate adenylyltransferase</fullName>
        </alternativeName>
    </domain>
</protein>
<comment type="function">
    <text evidence="1 12">Catalyzes the phosphorylation of D-glycero-D-manno-heptose 7-phosphate at the C-1 position to selectively form D-glycero-beta-D-manno-heptose-1,7-bisphosphate.</text>
</comment>
<dbReference type="Gene3D" id="3.40.1190.20">
    <property type="match status" value="1"/>
</dbReference>
<keyword evidence="10 12" id="KW-0119">Carbohydrate metabolism</keyword>
<dbReference type="InterPro" id="IPR002173">
    <property type="entry name" value="Carboh/pur_kinase_PfkB_CS"/>
</dbReference>
<evidence type="ECO:0000256" key="1">
    <source>
        <dbReference type="ARBA" id="ARBA00002319"/>
    </source>
</evidence>
<evidence type="ECO:0000313" key="16">
    <source>
        <dbReference type="Proteomes" id="UP000319322"/>
    </source>
</evidence>
<reference evidence="16" key="2">
    <citation type="submission" date="2019-07" db="EMBL/GenBank/DDBJ databases">
        <title>Helicobacter labacensis sp. nov., Helicobacter mehlei sp. nov. and Helicobacter vulpis sp. nov., isolated from gastric mucosa of red fox (Vulpis vulpis).</title>
        <authorList>
            <person name="Papic B."/>
        </authorList>
    </citation>
    <scope>NUCLEOTIDE SEQUENCE [LARGE SCALE GENOMIC DNA]</scope>
    <source>
        <strain evidence="16">L8b</strain>
    </source>
</reference>
<evidence type="ECO:0000313" key="15">
    <source>
        <dbReference type="EMBL" id="TSA84770.1"/>
    </source>
</evidence>
<evidence type="ECO:0000256" key="12">
    <source>
        <dbReference type="HAMAP-Rule" id="MF_01603"/>
    </source>
</evidence>
<dbReference type="SUPFAM" id="SSF53613">
    <property type="entry name" value="Ribokinase-like"/>
    <property type="match status" value="1"/>
</dbReference>
<dbReference type="HAMAP" id="MF_01603">
    <property type="entry name" value="HldE"/>
    <property type="match status" value="1"/>
</dbReference>
<comment type="function">
    <text evidence="2 12">Catalyzes the ADP transfer from ATP to D-glycero-beta-D-manno-heptose 1-phosphate, yielding ADP-D-glycero-beta-D-manno-heptose.</text>
</comment>
<dbReference type="PANTHER" id="PTHR46969:SF1">
    <property type="entry name" value="BIFUNCTIONAL PROTEIN HLDE"/>
    <property type="match status" value="1"/>
</dbReference>
<feature type="domain" description="Carbohydrate kinase PfkB" evidence="13">
    <location>
        <begin position="14"/>
        <end position="308"/>
    </location>
</feature>
<evidence type="ECO:0000256" key="7">
    <source>
        <dbReference type="ARBA" id="ARBA00022777"/>
    </source>
</evidence>
<evidence type="ECO:0000256" key="11">
    <source>
        <dbReference type="ARBA" id="ARBA00047428"/>
    </source>
</evidence>
<evidence type="ECO:0000256" key="3">
    <source>
        <dbReference type="ARBA" id="ARBA00004713"/>
    </source>
</evidence>
<dbReference type="GO" id="GO:0033785">
    <property type="term" value="F:heptose 7-phosphate kinase activity"/>
    <property type="evidence" value="ECO:0007669"/>
    <property type="project" value="UniProtKB-UniRule"/>
</dbReference>
<evidence type="ECO:0000259" key="14">
    <source>
        <dbReference type="Pfam" id="PF01467"/>
    </source>
</evidence>
<keyword evidence="7 12" id="KW-0418">Kinase</keyword>
<dbReference type="UniPathway" id="UPA00356">
    <property type="reaction ID" value="UER00437"/>
</dbReference>
<dbReference type="InterPro" id="IPR029056">
    <property type="entry name" value="Ribokinase-like"/>
</dbReference>